<evidence type="ECO:0000313" key="2">
    <source>
        <dbReference type="Proteomes" id="UP000540412"/>
    </source>
</evidence>
<dbReference type="EMBL" id="JACHIT010000003">
    <property type="protein sequence ID" value="MBB5918970.1"/>
    <property type="molecule type" value="Genomic_DNA"/>
</dbReference>
<accession>A0A7W9PN27</accession>
<reference evidence="1 2" key="1">
    <citation type="submission" date="2020-08" db="EMBL/GenBank/DDBJ databases">
        <title>Sequencing the genomes of 1000 actinobacteria strains.</title>
        <authorList>
            <person name="Klenk H.-P."/>
        </authorList>
    </citation>
    <scope>NUCLEOTIDE SEQUENCE [LARGE SCALE GENOMIC DNA]</scope>
    <source>
        <strain evidence="1 2">DSM 43582</strain>
    </source>
</reference>
<protein>
    <submittedName>
        <fullName evidence="1">Uncharacterized protein</fullName>
    </submittedName>
</protein>
<name>A0A7W9PN27_9NOCA</name>
<dbReference type="RefSeq" id="WP_246462142.1">
    <property type="nucleotide sequence ID" value="NZ_JACHIT010000003.1"/>
</dbReference>
<comment type="caution">
    <text evidence="1">The sequence shown here is derived from an EMBL/GenBank/DDBJ whole genome shotgun (WGS) entry which is preliminary data.</text>
</comment>
<organism evidence="1 2">
    <name type="scientific">Nocardia transvalensis</name>
    <dbReference type="NCBI Taxonomy" id="37333"/>
    <lineage>
        <taxon>Bacteria</taxon>
        <taxon>Bacillati</taxon>
        <taxon>Actinomycetota</taxon>
        <taxon>Actinomycetes</taxon>
        <taxon>Mycobacteriales</taxon>
        <taxon>Nocardiaceae</taxon>
        <taxon>Nocardia</taxon>
    </lineage>
</organism>
<proteinExistence type="predicted"/>
<sequence length="193" mass="21425">MKVRSVEGMDVGELRLCPRCANPIPQQRTGRPRKWCSDQCRRRGHEKGVQVHEIVRERVVVRPERVSVDAQIARLLDDPAATEQLLRTLAHRWRHRGPDTDLAAHRALAPTVLEVWQAFHAPTDPAAADNPPARVPTAAAAHRAAVEKVLSSPRSIREVLMRVRDQLDDGRLRGGAAEPVHSGLAYLTRPGGL</sequence>
<keyword evidence="2" id="KW-1185">Reference proteome</keyword>
<dbReference type="Proteomes" id="UP000540412">
    <property type="component" value="Unassembled WGS sequence"/>
</dbReference>
<dbReference type="AlphaFoldDB" id="A0A7W9PN27"/>
<evidence type="ECO:0000313" key="1">
    <source>
        <dbReference type="EMBL" id="MBB5918970.1"/>
    </source>
</evidence>
<gene>
    <name evidence="1" type="ORF">BJY24_007903</name>
</gene>